<evidence type="ECO:0000313" key="1">
    <source>
        <dbReference type="EMBL" id="GMS91913.1"/>
    </source>
</evidence>
<feature type="non-terminal residue" evidence="1">
    <location>
        <position position="177"/>
    </location>
</feature>
<dbReference type="AlphaFoldDB" id="A0AAV5TCW3"/>
<accession>A0AAV5TCW3</accession>
<dbReference type="PANTHER" id="PTHR37433">
    <property type="entry name" value="PROTEIN CBG25136-RELATED"/>
    <property type="match status" value="1"/>
</dbReference>
<feature type="non-terminal residue" evidence="1">
    <location>
        <position position="1"/>
    </location>
</feature>
<organism evidence="1 2">
    <name type="scientific">Pristionchus entomophagus</name>
    <dbReference type="NCBI Taxonomy" id="358040"/>
    <lineage>
        <taxon>Eukaryota</taxon>
        <taxon>Metazoa</taxon>
        <taxon>Ecdysozoa</taxon>
        <taxon>Nematoda</taxon>
        <taxon>Chromadorea</taxon>
        <taxon>Rhabditida</taxon>
        <taxon>Rhabditina</taxon>
        <taxon>Diplogasteromorpha</taxon>
        <taxon>Diplogasteroidea</taxon>
        <taxon>Neodiplogasteridae</taxon>
        <taxon>Pristionchus</taxon>
    </lineage>
</organism>
<gene>
    <name evidence="1" type="ORF">PENTCL1PPCAC_14088</name>
</gene>
<protein>
    <submittedName>
        <fullName evidence="1">Uncharacterized protein</fullName>
    </submittedName>
</protein>
<sequence>FLVHSAHAIVCRNKMFIAFDEMKYDQFNETKPCEGDYCVSAGAANVSLYFQSCLSGAAFAQFNNYCWANDGRSFCVCDTDYCTDSTKLPKTAPGYLKCGEKEYDQHCFGCDSSLSNNTKIYESVQYSSHCSYINMMYIEDLMRPQSCVRFQKKSYATDLKCRCNTVSVYVFNICVLD</sequence>
<dbReference type="EMBL" id="BTSX01000004">
    <property type="protein sequence ID" value="GMS91913.1"/>
    <property type="molecule type" value="Genomic_DNA"/>
</dbReference>
<reference evidence="1" key="1">
    <citation type="submission" date="2023-10" db="EMBL/GenBank/DDBJ databases">
        <title>Genome assembly of Pristionchus species.</title>
        <authorList>
            <person name="Yoshida K."/>
            <person name="Sommer R.J."/>
        </authorList>
    </citation>
    <scope>NUCLEOTIDE SEQUENCE</scope>
    <source>
        <strain evidence="1">RS0144</strain>
    </source>
</reference>
<dbReference type="Proteomes" id="UP001432027">
    <property type="component" value="Unassembled WGS sequence"/>
</dbReference>
<evidence type="ECO:0000313" key="2">
    <source>
        <dbReference type="Proteomes" id="UP001432027"/>
    </source>
</evidence>
<keyword evidence="2" id="KW-1185">Reference proteome</keyword>
<comment type="caution">
    <text evidence="1">The sequence shown here is derived from an EMBL/GenBank/DDBJ whole genome shotgun (WGS) entry which is preliminary data.</text>
</comment>
<name>A0AAV5TCW3_9BILA</name>
<dbReference type="PANTHER" id="PTHR37433:SF5">
    <property type="entry name" value="DUF753 DOMAIN-CONTAINING PROTEIN-RELATED"/>
    <property type="match status" value="1"/>
</dbReference>
<proteinExistence type="predicted"/>